<feature type="transmembrane region" description="Helical" evidence="7">
    <location>
        <begin position="194"/>
        <end position="212"/>
    </location>
</feature>
<feature type="transmembrane region" description="Helical" evidence="7">
    <location>
        <begin position="315"/>
        <end position="333"/>
    </location>
</feature>
<organism evidence="8 9">
    <name type="scientific">Candidatus Choladousia intestinavium</name>
    <dbReference type="NCBI Taxonomy" id="2840727"/>
    <lineage>
        <taxon>Bacteria</taxon>
        <taxon>Bacillati</taxon>
        <taxon>Bacillota</taxon>
        <taxon>Clostridia</taxon>
        <taxon>Lachnospirales</taxon>
        <taxon>Lachnospiraceae</taxon>
        <taxon>Lachnospiraceae incertae sedis</taxon>
        <taxon>Candidatus Choladousia</taxon>
    </lineage>
</organism>
<proteinExistence type="predicted"/>
<evidence type="ECO:0000313" key="8">
    <source>
        <dbReference type="EMBL" id="HIR14585.1"/>
    </source>
</evidence>
<gene>
    <name evidence="8" type="ORF">IAB31_11760</name>
</gene>
<evidence type="ECO:0000256" key="6">
    <source>
        <dbReference type="ARBA" id="ARBA00023136"/>
    </source>
</evidence>
<feature type="transmembrane region" description="Helical" evidence="7">
    <location>
        <begin position="353"/>
        <end position="371"/>
    </location>
</feature>
<dbReference type="AlphaFoldDB" id="A0A9D1ADE8"/>
<dbReference type="GO" id="GO:0005886">
    <property type="term" value="C:plasma membrane"/>
    <property type="evidence" value="ECO:0007669"/>
    <property type="project" value="UniProtKB-SubCell"/>
</dbReference>
<reference evidence="8" key="1">
    <citation type="submission" date="2020-10" db="EMBL/GenBank/DDBJ databases">
        <authorList>
            <person name="Gilroy R."/>
        </authorList>
    </citation>
    <scope>NUCLEOTIDE SEQUENCE</scope>
    <source>
        <strain evidence="8">ChiSjej4B22-8148</strain>
    </source>
</reference>
<dbReference type="InterPro" id="IPR048279">
    <property type="entry name" value="MdtK-like"/>
</dbReference>
<keyword evidence="6 7" id="KW-0472">Membrane</keyword>
<evidence type="ECO:0000256" key="4">
    <source>
        <dbReference type="ARBA" id="ARBA00022692"/>
    </source>
</evidence>
<dbReference type="CDD" id="cd13138">
    <property type="entry name" value="MATE_yoeA_like"/>
    <property type="match status" value="1"/>
</dbReference>
<keyword evidence="4 7" id="KW-0812">Transmembrane</keyword>
<keyword evidence="3" id="KW-1003">Cell membrane</keyword>
<comment type="caution">
    <text evidence="8">The sequence shown here is derived from an EMBL/GenBank/DDBJ whole genome shotgun (WGS) entry which is preliminary data.</text>
</comment>
<dbReference type="PIRSF" id="PIRSF006603">
    <property type="entry name" value="DinF"/>
    <property type="match status" value="1"/>
</dbReference>
<dbReference type="PANTHER" id="PTHR43549:SF3">
    <property type="entry name" value="MULTIDRUG RESISTANCE PROTEIN YPNP-RELATED"/>
    <property type="match status" value="1"/>
</dbReference>
<dbReference type="InterPro" id="IPR052031">
    <property type="entry name" value="Membrane_Transporter-Flippase"/>
</dbReference>
<dbReference type="InterPro" id="IPR002528">
    <property type="entry name" value="MATE_fam"/>
</dbReference>
<reference evidence="8" key="2">
    <citation type="journal article" date="2021" name="PeerJ">
        <title>Extensive microbial diversity within the chicken gut microbiome revealed by metagenomics and culture.</title>
        <authorList>
            <person name="Gilroy R."/>
            <person name="Ravi A."/>
            <person name="Getino M."/>
            <person name="Pursley I."/>
            <person name="Horton D.L."/>
            <person name="Alikhan N.F."/>
            <person name="Baker D."/>
            <person name="Gharbi K."/>
            <person name="Hall N."/>
            <person name="Watson M."/>
            <person name="Adriaenssens E.M."/>
            <person name="Foster-Nyarko E."/>
            <person name="Jarju S."/>
            <person name="Secka A."/>
            <person name="Antonio M."/>
            <person name="Oren A."/>
            <person name="Chaudhuri R.R."/>
            <person name="La Ragione R."/>
            <person name="Hildebrand F."/>
            <person name="Pallen M.J."/>
        </authorList>
    </citation>
    <scope>NUCLEOTIDE SEQUENCE</scope>
    <source>
        <strain evidence="8">ChiSjej4B22-8148</strain>
    </source>
</reference>
<dbReference type="Proteomes" id="UP000886757">
    <property type="component" value="Unassembled WGS sequence"/>
</dbReference>
<evidence type="ECO:0000256" key="5">
    <source>
        <dbReference type="ARBA" id="ARBA00022989"/>
    </source>
</evidence>
<evidence type="ECO:0000256" key="3">
    <source>
        <dbReference type="ARBA" id="ARBA00022475"/>
    </source>
</evidence>
<feature type="transmembrane region" description="Helical" evidence="7">
    <location>
        <begin position="130"/>
        <end position="154"/>
    </location>
</feature>
<keyword evidence="5 7" id="KW-1133">Transmembrane helix</keyword>
<dbReference type="EMBL" id="DVGK01000134">
    <property type="protein sequence ID" value="HIR14585.1"/>
    <property type="molecule type" value="Genomic_DNA"/>
</dbReference>
<protein>
    <submittedName>
        <fullName evidence="8">MATE family efflux transporter</fullName>
    </submittedName>
</protein>
<evidence type="ECO:0000256" key="1">
    <source>
        <dbReference type="ARBA" id="ARBA00004651"/>
    </source>
</evidence>
<dbReference type="GO" id="GO:0015297">
    <property type="term" value="F:antiporter activity"/>
    <property type="evidence" value="ECO:0007669"/>
    <property type="project" value="InterPro"/>
</dbReference>
<feature type="transmembrane region" description="Helical" evidence="7">
    <location>
        <begin position="411"/>
        <end position="434"/>
    </location>
</feature>
<feature type="transmembrane region" description="Helical" evidence="7">
    <location>
        <begin position="51"/>
        <end position="74"/>
    </location>
</feature>
<dbReference type="NCBIfam" id="TIGR00797">
    <property type="entry name" value="matE"/>
    <property type="match status" value="1"/>
</dbReference>
<comment type="subcellular location">
    <subcellularLocation>
        <location evidence="1">Cell membrane</location>
        <topology evidence="1">Multi-pass membrane protein</topology>
    </subcellularLocation>
</comment>
<dbReference type="GO" id="GO:0042910">
    <property type="term" value="F:xenobiotic transmembrane transporter activity"/>
    <property type="evidence" value="ECO:0007669"/>
    <property type="project" value="InterPro"/>
</dbReference>
<accession>A0A9D1ADE8</accession>
<keyword evidence="2" id="KW-0813">Transport</keyword>
<feature type="transmembrane region" description="Helical" evidence="7">
    <location>
        <begin position="95"/>
        <end position="118"/>
    </location>
</feature>
<feature type="transmembrane region" description="Helical" evidence="7">
    <location>
        <begin position="12"/>
        <end position="31"/>
    </location>
</feature>
<feature type="transmembrane region" description="Helical" evidence="7">
    <location>
        <begin position="166"/>
        <end position="188"/>
    </location>
</feature>
<name>A0A9D1ADE8_9FIRM</name>
<sequence>MTKDMTTGSPLRLIIGFAVPMFLGMLFQQFYSMVDTIIVGKFLGVDPLAGVGSTSSLNFLVIGFCTGVCNGFAVPVSQMFGAKKEEELRRYVANSAWLCILFSLGMTVLVVGLCRPILMFLNTPENIFEYAYLYIVIIFAGIPCTFLYNILAGIIRSLGDSKSPVLFLALASVINIVLDLVSILVFHMGVEGPAIATVISQGLSGVVCLFYMKKKFPILRISREEWKPRKFYMSRLCYMGIPMGLQYSVTAIGTLVVQAAINGFGSMVVAGVTAAQKINNFFGCPMEALGGTMAAFAGQNMGAGRLDRIGKGLKDAALCGFAVSVLLLLAAIFTGRQLSMLFLDEPDPQVIEYSYQFLVTSAGGYCLLTLVDVVRFTIQGMGFSVFAITSGVFEMAARSLAGLVLVPLAGYTGICFSHVMAWIFADCFLLPAYFSCMRKLRRDWTGYEMRVQ</sequence>
<evidence type="ECO:0000256" key="2">
    <source>
        <dbReference type="ARBA" id="ARBA00022448"/>
    </source>
</evidence>
<dbReference type="PANTHER" id="PTHR43549">
    <property type="entry name" value="MULTIDRUG RESISTANCE PROTEIN YPNP-RELATED"/>
    <property type="match status" value="1"/>
</dbReference>
<feature type="transmembrane region" description="Helical" evidence="7">
    <location>
        <begin position="383"/>
        <end position="405"/>
    </location>
</feature>
<evidence type="ECO:0000313" key="9">
    <source>
        <dbReference type="Proteomes" id="UP000886757"/>
    </source>
</evidence>
<evidence type="ECO:0000256" key="7">
    <source>
        <dbReference type="SAM" id="Phobius"/>
    </source>
</evidence>
<dbReference type="Pfam" id="PF01554">
    <property type="entry name" value="MatE"/>
    <property type="match status" value="2"/>
</dbReference>